<proteinExistence type="predicted"/>
<dbReference type="EMBL" id="LAZR01011375">
    <property type="protein sequence ID" value="KKM62033.1"/>
    <property type="molecule type" value="Genomic_DNA"/>
</dbReference>
<evidence type="ECO:0000256" key="1">
    <source>
        <dbReference type="SAM" id="MobiDB-lite"/>
    </source>
</evidence>
<evidence type="ECO:0000313" key="2">
    <source>
        <dbReference type="EMBL" id="KKM62033.1"/>
    </source>
</evidence>
<gene>
    <name evidence="2" type="ORF">LCGC14_1525700</name>
</gene>
<feature type="region of interest" description="Disordered" evidence="1">
    <location>
        <begin position="1"/>
        <end position="23"/>
    </location>
</feature>
<name>A0A0F9IXJ8_9ZZZZ</name>
<dbReference type="AlphaFoldDB" id="A0A0F9IXJ8"/>
<comment type="caution">
    <text evidence="2">The sequence shown here is derived from an EMBL/GenBank/DDBJ whole genome shotgun (WGS) entry which is preliminary data.</text>
</comment>
<reference evidence="2" key="1">
    <citation type="journal article" date="2015" name="Nature">
        <title>Complex archaea that bridge the gap between prokaryotes and eukaryotes.</title>
        <authorList>
            <person name="Spang A."/>
            <person name="Saw J.H."/>
            <person name="Jorgensen S.L."/>
            <person name="Zaremba-Niedzwiedzka K."/>
            <person name="Martijn J."/>
            <person name="Lind A.E."/>
            <person name="van Eijk R."/>
            <person name="Schleper C."/>
            <person name="Guy L."/>
            <person name="Ettema T.J."/>
        </authorList>
    </citation>
    <scope>NUCLEOTIDE SEQUENCE</scope>
</reference>
<sequence length="115" mass="13303">MSNDDLTRELEKSHREFEHEEWTRLHKENQAMNGFIPQMGKPKMPPRTTLWGYDPKGRAQVYAIGENMAEAALLCGQTILEYVGKYPDAGPISKWTIDHPRIVHGLLSRDMKIWP</sequence>
<organism evidence="2">
    <name type="scientific">marine sediment metagenome</name>
    <dbReference type="NCBI Taxonomy" id="412755"/>
    <lineage>
        <taxon>unclassified sequences</taxon>
        <taxon>metagenomes</taxon>
        <taxon>ecological metagenomes</taxon>
    </lineage>
</organism>
<accession>A0A0F9IXJ8</accession>
<protein>
    <submittedName>
        <fullName evidence="2">Uncharacterized protein</fullName>
    </submittedName>
</protein>